<dbReference type="CDD" id="cd09854">
    <property type="entry name" value="PIN_VapC-like"/>
    <property type="match status" value="1"/>
</dbReference>
<dbReference type="Pfam" id="PF13470">
    <property type="entry name" value="PIN_3"/>
    <property type="match status" value="1"/>
</dbReference>
<proteinExistence type="predicted"/>
<feature type="domain" description="PIN" evidence="1">
    <location>
        <begin position="2"/>
        <end position="117"/>
    </location>
</feature>
<dbReference type="RefSeq" id="WP_231002922.1">
    <property type="nucleotide sequence ID" value="NZ_JAJNEC010000004.1"/>
</dbReference>
<dbReference type="EMBL" id="JAJNEC010000004">
    <property type="protein sequence ID" value="MCD2422018.1"/>
    <property type="molecule type" value="Genomic_DNA"/>
</dbReference>
<dbReference type="InterPro" id="IPR029060">
    <property type="entry name" value="PIN-like_dom_sf"/>
</dbReference>
<gene>
    <name evidence="2" type="ORF">LQ567_04545</name>
</gene>
<evidence type="ECO:0000259" key="1">
    <source>
        <dbReference type="Pfam" id="PF13470"/>
    </source>
</evidence>
<keyword evidence="3" id="KW-1185">Reference proteome</keyword>
<protein>
    <submittedName>
        <fullName evidence="2">Twitching motility protein PilT</fullName>
    </submittedName>
</protein>
<dbReference type="Proteomes" id="UP001199816">
    <property type="component" value="Unassembled WGS sequence"/>
</dbReference>
<name>A0ABS8PP06_9BACT</name>
<accession>A0ABS8PP06</accession>
<reference evidence="2 3" key="1">
    <citation type="submission" date="2021-11" db="EMBL/GenBank/DDBJ databases">
        <title>Genomic of Niabella pedocola.</title>
        <authorList>
            <person name="Wu T."/>
        </authorList>
    </citation>
    <scope>NUCLEOTIDE SEQUENCE [LARGE SCALE GENOMIC DNA]</scope>
    <source>
        <strain evidence="2 3">JCM 31011</strain>
    </source>
</reference>
<evidence type="ECO:0000313" key="2">
    <source>
        <dbReference type="EMBL" id="MCD2422018.1"/>
    </source>
</evidence>
<organism evidence="2 3">
    <name type="scientific">Niabella pedocola</name>
    <dbReference type="NCBI Taxonomy" id="1752077"/>
    <lineage>
        <taxon>Bacteria</taxon>
        <taxon>Pseudomonadati</taxon>
        <taxon>Bacteroidota</taxon>
        <taxon>Chitinophagia</taxon>
        <taxon>Chitinophagales</taxon>
        <taxon>Chitinophagaceae</taxon>
        <taxon>Niabella</taxon>
    </lineage>
</organism>
<evidence type="ECO:0000313" key="3">
    <source>
        <dbReference type="Proteomes" id="UP001199816"/>
    </source>
</evidence>
<dbReference type="Gene3D" id="3.40.50.1010">
    <property type="entry name" value="5'-nuclease"/>
    <property type="match status" value="1"/>
</dbReference>
<dbReference type="InterPro" id="IPR002716">
    <property type="entry name" value="PIN_dom"/>
</dbReference>
<comment type="caution">
    <text evidence="2">The sequence shown here is derived from an EMBL/GenBank/DDBJ whole genome shotgun (WGS) entry which is preliminary data.</text>
</comment>
<sequence length="143" mass="15920">MKLFIDANILVAVINKEYPLFTYASRVLSWATAKGHSLVTTSVSLAITCYFAEKKHGSRSARDRIGLLAAHFSIADCGTREVQQAATDKHVNDFEDGLQYFAAYNSGCTHIITENTKDFYFSIIDVQTASDFLKQHYKGGGQR</sequence>
<dbReference type="SUPFAM" id="SSF88723">
    <property type="entry name" value="PIN domain-like"/>
    <property type="match status" value="1"/>
</dbReference>